<accession>A0A3M6TDA0</accession>
<dbReference type="GO" id="GO:0038023">
    <property type="term" value="F:signaling receptor activity"/>
    <property type="evidence" value="ECO:0007669"/>
    <property type="project" value="TreeGrafter"/>
</dbReference>
<dbReference type="Proteomes" id="UP000275408">
    <property type="component" value="Unassembled WGS sequence"/>
</dbReference>
<comment type="similarity">
    <text evidence="2">Belongs to the ADIPOR family.</text>
</comment>
<dbReference type="Pfam" id="PF03006">
    <property type="entry name" value="HlyIII"/>
    <property type="match status" value="1"/>
</dbReference>
<keyword evidence="9" id="KW-1185">Reference proteome</keyword>
<organism evidence="8 9">
    <name type="scientific">Pocillopora damicornis</name>
    <name type="common">Cauliflower coral</name>
    <name type="synonym">Millepora damicornis</name>
    <dbReference type="NCBI Taxonomy" id="46731"/>
    <lineage>
        <taxon>Eukaryota</taxon>
        <taxon>Metazoa</taxon>
        <taxon>Cnidaria</taxon>
        <taxon>Anthozoa</taxon>
        <taxon>Hexacorallia</taxon>
        <taxon>Scleractinia</taxon>
        <taxon>Astrocoeniina</taxon>
        <taxon>Pocilloporidae</taxon>
        <taxon>Pocillopora</taxon>
    </lineage>
</organism>
<feature type="transmembrane region" description="Helical" evidence="7">
    <location>
        <begin position="186"/>
        <end position="205"/>
    </location>
</feature>
<gene>
    <name evidence="8" type="ORF">pdam_00005947</name>
</gene>
<feature type="transmembrane region" description="Helical" evidence="7">
    <location>
        <begin position="115"/>
        <end position="137"/>
    </location>
</feature>
<feature type="binding site" evidence="6">
    <location>
        <position position="301"/>
    </location>
    <ligand>
        <name>Zn(2+)</name>
        <dbReference type="ChEBI" id="CHEBI:29105"/>
    </ligand>
</feature>
<keyword evidence="5 7" id="KW-0472">Membrane</keyword>
<keyword evidence="6" id="KW-0479">Metal-binding</keyword>
<feature type="binding site" evidence="6">
    <location>
        <position position="297"/>
    </location>
    <ligand>
        <name>Zn(2+)</name>
        <dbReference type="ChEBI" id="CHEBI:29105"/>
    </ligand>
</feature>
<evidence type="ECO:0000256" key="7">
    <source>
        <dbReference type="SAM" id="Phobius"/>
    </source>
</evidence>
<evidence type="ECO:0000256" key="3">
    <source>
        <dbReference type="ARBA" id="ARBA00022692"/>
    </source>
</evidence>
<evidence type="ECO:0000313" key="8">
    <source>
        <dbReference type="EMBL" id="RMX39407.1"/>
    </source>
</evidence>
<feature type="transmembrane region" description="Helical" evidence="7">
    <location>
        <begin position="343"/>
        <end position="365"/>
    </location>
</feature>
<dbReference type="OrthoDB" id="535992at2759"/>
<evidence type="ECO:0000256" key="1">
    <source>
        <dbReference type="ARBA" id="ARBA00004141"/>
    </source>
</evidence>
<evidence type="ECO:0000313" key="9">
    <source>
        <dbReference type="Proteomes" id="UP000275408"/>
    </source>
</evidence>
<sequence length="377" mass="42634">MKNGSRNISCDQAKLNNNRNHNNESIKSTCNGGILTEKKLLYNFDEVAPDFQEAFILSGYRKPYSSTWECLQSLFYVNNETFNMWSHIVVCLYFVVRYSVVLIELGSSSSPKQDFYYPMLSSAIGSVTIYALSATAHTFNSRSEKLHRVFYFFDYAGISIYTYTSGQVMFFYNRPIQTGWRIFESALFYTIIGASLSFLATFFCCQSKVGLRKHGSAIRIIPVFAGWLNTVLSLAVGVTMCSCHAVTTCQSFIACNELLITYFRRHCFYSIVGGLIYGSKLPERLLPGKFDIIGSSHHFLHIFGALSTEYAFKILQVAIESRQDSRNEVLAKSLIGISIWETLFPTAVVFVVNIAIASCFAKLIYNSKDEITIKKKK</sequence>
<comment type="caution">
    <text evidence="8">The sequence shown here is derived from an EMBL/GenBank/DDBJ whole genome shotgun (WGS) entry which is preliminary data.</text>
</comment>
<evidence type="ECO:0000256" key="4">
    <source>
        <dbReference type="ARBA" id="ARBA00022989"/>
    </source>
</evidence>
<feature type="transmembrane region" description="Helical" evidence="7">
    <location>
        <begin position="82"/>
        <end position="103"/>
    </location>
</feature>
<evidence type="ECO:0000256" key="6">
    <source>
        <dbReference type="PIRSR" id="PIRSR604254-1"/>
    </source>
</evidence>
<feature type="transmembrane region" description="Helical" evidence="7">
    <location>
        <begin position="149"/>
        <end position="166"/>
    </location>
</feature>
<feature type="binding site" evidence="6">
    <location>
        <position position="137"/>
    </location>
    <ligand>
        <name>Zn(2+)</name>
        <dbReference type="ChEBI" id="CHEBI:29105"/>
    </ligand>
</feature>
<dbReference type="PANTHER" id="PTHR20855:SF143">
    <property type="entry name" value="MEMBRANE PROGESTIN RECEPTOR EPSILON"/>
    <property type="match status" value="1"/>
</dbReference>
<dbReference type="GO" id="GO:0016020">
    <property type="term" value="C:membrane"/>
    <property type="evidence" value="ECO:0007669"/>
    <property type="project" value="UniProtKB-SubCell"/>
</dbReference>
<proteinExistence type="inferred from homology"/>
<evidence type="ECO:0000256" key="5">
    <source>
        <dbReference type="ARBA" id="ARBA00023136"/>
    </source>
</evidence>
<protein>
    <submittedName>
        <fullName evidence="8">Uncharacterized protein</fullName>
    </submittedName>
</protein>
<keyword evidence="3 7" id="KW-0812">Transmembrane</keyword>
<dbReference type="PANTHER" id="PTHR20855">
    <property type="entry name" value="ADIPOR/PROGESTIN RECEPTOR-RELATED"/>
    <property type="match status" value="1"/>
</dbReference>
<dbReference type="AlphaFoldDB" id="A0A3M6TDA0"/>
<comment type="subcellular location">
    <subcellularLocation>
        <location evidence="1">Membrane</location>
        <topology evidence="1">Multi-pass membrane protein</topology>
    </subcellularLocation>
</comment>
<dbReference type="InterPro" id="IPR004254">
    <property type="entry name" value="AdipoR/HlyIII-related"/>
</dbReference>
<name>A0A3M6TDA0_POCDA</name>
<reference evidence="8 9" key="1">
    <citation type="journal article" date="2018" name="Sci. Rep.">
        <title>Comparative analysis of the Pocillopora damicornis genome highlights role of immune system in coral evolution.</title>
        <authorList>
            <person name="Cunning R."/>
            <person name="Bay R.A."/>
            <person name="Gillette P."/>
            <person name="Baker A.C."/>
            <person name="Traylor-Knowles N."/>
        </authorList>
    </citation>
    <scope>NUCLEOTIDE SEQUENCE [LARGE SCALE GENOMIC DNA]</scope>
    <source>
        <strain evidence="8">RSMAS</strain>
        <tissue evidence="8">Whole animal</tissue>
    </source>
</reference>
<feature type="transmembrane region" description="Helical" evidence="7">
    <location>
        <begin position="217"/>
        <end position="240"/>
    </location>
</feature>
<evidence type="ECO:0000256" key="2">
    <source>
        <dbReference type="ARBA" id="ARBA00007018"/>
    </source>
</evidence>
<keyword evidence="6" id="KW-0862">Zinc</keyword>
<keyword evidence="4 7" id="KW-1133">Transmembrane helix</keyword>
<dbReference type="EMBL" id="RCHS01003817">
    <property type="protein sequence ID" value="RMX39407.1"/>
    <property type="molecule type" value="Genomic_DNA"/>
</dbReference>
<dbReference type="GO" id="GO:0046872">
    <property type="term" value="F:metal ion binding"/>
    <property type="evidence" value="ECO:0007669"/>
    <property type="project" value="UniProtKB-KW"/>
</dbReference>